<dbReference type="Gene3D" id="3.10.450.50">
    <property type="match status" value="1"/>
</dbReference>
<dbReference type="Proteomes" id="UP000094444">
    <property type="component" value="Unassembled WGS sequence"/>
</dbReference>
<dbReference type="GO" id="GO:0006582">
    <property type="term" value="P:melanin metabolic process"/>
    <property type="evidence" value="ECO:0007669"/>
    <property type="project" value="InterPro"/>
</dbReference>
<dbReference type="GO" id="GO:0030411">
    <property type="term" value="F:scytalone dehydratase activity"/>
    <property type="evidence" value="ECO:0007669"/>
    <property type="project" value="InterPro"/>
</dbReference>
<evidence type="ECO:0000256" key="4">
    <source>
        <dbReference type="PIRSR" id="PIRSR024851-50"/>
    </source>
</evidence>
<evidence type="ECO:0000256" key="3">
    <source>
        <dbReference type="PIRNR" id="PIRNR024851"/>
    </source>
</evidence>
<proteinExistence type="inferred from homology"/>
<evidence type="ECO:0000313" key="7">
    <source>
        <dbReference type="EMBL" id="POS77645.1"/>
    </source>
</evidence>
<evidence type="ECO:0000256" key="2">
    <source>
        <dbReference type="ARBA" id="ARBA00023239"/>
    </source>
</evidence>
<sequence length="161" mass="18654">MSSSPQPAPEDVIACQAALYEWAESFDTKDWDRLRANLAPKLRVDYRHVMGKIWEEMPADDFIPLASNPHFLGNPLLKTQHFIGASRWEETSEDRITGRHQVRVAHQRYADVELKEVDVKGHAHGGATTWYQKVDGVWKFAGLCPDIRWSEYNYDEVFKHE</sequence>
<reference evidence="7" key="1">
    <citation type="submission" date="2017-09" db="EMBL/GenBank/DDBJ databases">
        <title>Polyketide synthases of a Diaporthe helianthi virulent isolate.</title>
        <authorList>
            <person name="Baroncelli R."/>
        </authorList>
    </citation>
    <scope>NUCLEOTIDE SEQUENCE [LARGE SCALE GENOMIC DNA]</scope>
    <source>
        <strain evidence="7">7/96</strain>
    </source>
</reference>
<evidence type="ECO:0000259" key="6">
    <source>
        <dbReference type="Pfam" id="PF02982"/>
    </source>
</evidence>
<dbReference type="STRING" id="158607.A0A2P5I571"/>
<evidence type="ECO:0000256" key="5">
    <source>
        <dbReference type="PIRSR" id="PIRSR024851-51"/>
    </source>
</evidence>
<feature type="domain" description="Scytalone dehydratase-like" evidence="6">
    <location>
        <begin position="10"/>
        <end position="160"/>
    </location>
</feature>
<protein>
    <submittedName>
        <fullName evidence="7">Scytalone dehydratase</fullName>
    </submittedName>
</protein>
<dbReference type="InterPro" id="IPR049884">
    <property type="entry name" value="Scytalone_dh"/>
</dbReference>
<feature type="binding site" evidence="5">
    <location>
        <position position="46"/>
    </location>
    <ligand>
        <name>substrate</name>
    </ligand>
</feature>
<dbReference type="InterPro" id="IPR032710">
    <property type="entry name" value="NTF2-like_dom_sf"/>
</dbReference>
<keyword evidence="8" id="KW-1185">Reference proteome</keyword>
<feature type="active site" evidence="4">
    <location>
        <position position="81"/>
    </location>
</feature>
<dbReference type="Pfam" id="PF02982">
    <property type="entry name" value="Scytalone_dh"/>
    <property type="match status" value="1"/>
</dbReference>
<gene>
    <name evidence="7" type="ORF">DHEL01_v203951</name>
</gene>
<evidence type="ECO:0000256" key="1">
    <source>
        <dbReference type="ARBA" id="ARBA00008584"/>
    </source>
</evidence>
<dbReference type="OrthoDB" id="5281072at2759"/>
<dbReference type="InterPro" id="IPR004235">
    <property type="entry name" value="Scytalone_dehydratase"/>
</dbReference>
<dbReference type="SUPFAM" id="SSF54427">
    <property type="entry name" value="NTF2-like"/>
    <property type="match status" value="1"/>
</dbReference>
<comment type="similarity">
    <text evidence="1 3">Belongs to the scytalone dehydratase family.</text>
</comment>
<name>A0A2P5I571_DIAHE</name>
<accession>A0A2P5I571</accession>
<feature type="active site" evidence="4">
    <location>
        <position position="106"/>
    </location>
</feature>
<keyword evidence="2 3" id="KW-0456">Lyase</keyword>
<dbReference type="EMBL" id="MAVT02000252">
    <property type="protein sequence ID" value="POS77645.1"/>
    <property type="molecule type" value="Genomic_DNA"/>
</dbReference>
<organism evidence="7 8">
    <name type="scientific">Diaporthe helianthi</name>
    <dbReference type="NCBI Taxonomy" id="158607"/>
    <lineage>
        <taxon>Eukaryota</taxon>
        <taxon>Fungi</taxon>
        <taxon>Dikarya</taxon>
        <taxon>Ascomycota</taxon>
        <taxon>Pezizomycotina</taxon>
        <taxon>Sordariomycetes</taxon>
        <taxon>Sordariomycetidae</taxon>
        <taxon>Diaporthales</taxon>
        <taxon>Diaporthaceae</taxon>
        <taxon>Diaporthe</taxon>
    </lineage>
</organism>
<dbReference type="AlphaFoldDB" id="A0A2P5I571"/>
<dbReference type="InParanoid" id="A0A2P5I571"/>
<comment type="caution">
    <text evidence="7">The sequence shown here is derived from an EMBL/GenBank/DDBJ whole genome shotgun (WGS) entry which is preliminary data.</text>
</comment>
<dbReference type="PIRSF" id="PIRSF024851">
    <property type="entry name" value="SCD1"/>
    <property type="match status" value="1"/>
</dbReference>
<evidence type="ECO:0000313" key="8">
    <source>
        <dbReference type="Proteomes" id="UP000094444"/>
    </source>
</evidence>